<keyword evidence="2" id="KW-1185">Reference proteome</keyword>
<gene>
    <name evidence="1" type="ORF">Tco_1019406</name>
</gene>
<evidence type="ECO:0000313" key="2">
    <source>
        <dbReference type="Proteomes" id="UP001151760"/>
    </source>
</evidence>
<reference evidence="1" key="2">
    <citation type="submission" date="2022-01" db="EMBL/GenBank/DDBJ databases">
        <authorList>
            <person name="Yamashiro T."/>
            <person name="Shiraishi A."/>
            <person name="Satake H."/>
            <person name="Nakayama K."/>
        </authorList>
    </citation>
    <scope>NUCLEOTIDE SEQUENCE</scope>
</reference>
<dbReference type="Proteomes" id="UP001151760">
    <property type="component" value="Unassembled WGS sequence"/>
</dbReference>
<sequence>RARDSPLTRDVGGALALVFGHCKIYTAKPFVDEYWLWLELLARVLLLSFTWGSHSGYCALATSRVVALAKDVGGPTVIALPRWALLSGDWLGRGIAGGCSRVNFLVLWAGFAIRVSGLWPIVRLRNGAVGFAPSVSP</sequence>
<proteinExistence type="predicted"/>
<feature type="non-terminal residue" evidence="1">
    <location>
        <position position="1"/>
    </location>
</feature>
<accession>A0ABQ5FX34</accession>
<protein>
    <submittedName>
        <fullName evidence="1">Uncharacterized protein</fullName>
    </submittedName>
</protein>
<organism evidence="1 2">
    <name type="scientific">Tanacetum coccineum</name>
    <dbReference type="NCBI Taxonomy" id="301880"/>
    <lineage>
        <taxon>Eukaryota</taxon>
        <taxon>Viridiplantae</taxon>
        <taxon>Streptophyta</taxon>
        <taxon>Embryophyta</taxon>
        <taxon>Tracheophyta</taxon>
        <taxon>Spermatophyta</taxon>
        <taxon>Magnoliopsida</taxon>
        <taxon>eudicotyledons</taxon>
        <taxon>Gunneridae</taxon>
        <taxon>Pentapetalae</taxon>
        <taxon>asterids</taxon>
        <taxon>campanulids</taxon>
        <taxon>Asterales</taxon>
        <taxon>Asteraceae</taxon>
        <taxon>Asteroideae</taxon>
        <taxon>Anthemideae</taxon>
        <taxon>Anthemidinae</taxon>
        <taxon>Tanacetum</taxon>
    </lineage>
</organism>
<evidence type="ECO:0000313" key="1">
    <source>
        <dbReference type="EMBL" id="GJT67926.1"/>
    </source>
</evidence>
<comment type="caution">
    <text evidence="1">The sequence shown here is derived from an EMBL/GenBank/DDBJ whole genome shotgun (WGS) entry which is preliminary data.</text>
</comment>
<reference evidence="1" key="1">
    <citation type="journal article" date="2022" name="Int. J. Mol. Sci.">
        <title>Draft Genome of Tanacetum Coccineum: Genomic Comparison of Closely Related Tanacetum-Family Plants.</title>
        <authorList>
            <person name="Yamashiro T."/>
            <person name="Shiraishi A."/>
            <person name="Nakayama K."/>
            <person name="Satake H."/>
        </authorList>
    </citation>
    <scope>NUCLEOTIDE SEQUENCE</scope>
</reference>
<name>A0ABQ5FX34_9ASTR</name>
<dbReference type="EMBL" id="BQNB010017852">
    <property type="protein sequence ID" value="GJT67926.1"/>
    <property type="molecule type" value="Genomic_DNA"/>
</dbReference>